<dbReference type="SMART" id="SM00749">
    <property type="entry name" value="BON"/>
    <property type="match status" value="1"/>
</dbReference>
<dbReference type="AlphaFoldDB" id="A0A1A9NDW6"/>
<evidence type="ECO:0000313" key="6">
    <source>
        <dbReference type="Proteomes" id="UP000078116"/>
    </source>
</evidence>
<comment type="caution">
    <text evidence="4">The sequence shown here is derived from an EMBL/GenBank/DDBJ whole genome shotgun (WGS) entry which is preliminary data.</text>
</comment>
<dbReference type="InterPro" id="IPR051686">
    <property type="entry name" value="Lipoprotein_DolP"/>
</dbReference>
<dbReference type="PANTHER" id="PTHR34606:SF15">
    <property type="entry name" value="BON DOMAIN-CONTAINING PROTEIN"/>
    <property type="match status" value="1"/>
</dbReference>
<dbReference type="InterPro" id="IPR007055">
    <property type="entry name" value="BON_dom"/>
</dbReference>
<feature type="chain" id="PRO_5008393898" evidence="1">
    <location>
        <begin position="27"/>
        <end position="117"/>
    </location>
</feature>
<evidence type="ECO:0000313" key="4">
    <source>
        <dbReference type="EMBL" id="OAJ64600.1"/>
    </source>
</evidence>
<dbReference type="STRING" id="1462993.A6V36_16315"/>
<dbReference type="Pfam" id="PF04972">
    <property type="entry name" value="BON"/>
    <property type="match status" value="1"/>
</dbReference>
<keyword evidence="1" id="KW-0732">Signal</keyword>
<keyword evidence="5" id="KW-1185">Reference proteome</keyword>
<dbReference type="PROSITE" id="PS51257">
    <property type="entry name" value="PROKAR_LIPOPROTEIN"/>
    <property type="match status" value="1"/>
</dbReference>
<dbReference type="RefSeq" id="WP_064272478.1">
    <property type="nucleotide sequence ID" value="NZ_LXJZ01000253.1"/>
</dbReference>
<dbReference type="EMBL" id="LXKA01000098">
    <property type="protein sequence ID" value="OAJ64600.1"/>
    <property type="molecule type" value="Genomic_DNA"/>
</dbReference>
<dbReference type="Proteomes" id="UP000078116">
    <property type="component" value="Unassembled WGS sequence"/>
</dbReference>
<dbReference type="OrthoDB" id="9114821at2"/>
<proteinExistence type="predicted"/>
<evidence type="ECO:0000313" key="5">
    <source>
        <dbReference type="Proteomes" id="UP000077961"/>
    </source>
</evidence>
<evidence type="ECO:0000256" key="1">
    <source>
        <dbReference type="SAM" id="SignalP"/>
    </source>
</evidence>
<feature type="signal peptide" evidence="1">
    <location>
        <begin position="1"/>
        <end position="26"/>
    </location>
</feature>
<organism evidence="4 6">
    <name type="scientific">Paraburkholderia ginsengiterrae</name>
    <dbReference type="NCBI Taxonomy" id="1462993"/>
    <lineage>
        <taxon>Bacteria</taxon>
        <taxon>Pseudomonadati</taxon>
        <taxon>Pseudomonadota</taxon>
        <taxon>Betaproteobacteria</taxon>
        <taxon>Burkholderiales</taxon>
        <taxon>Burkholderiaceae</taxon>
        <taxon>Paraburkholderia</taxon>
    </lineage>
</organism>
<evidence type="ECO:0000259" key="2">
    <source>
        <dbReference type="PROSITE" id="PS50914"/>
    </source>
</evidence>
<dbReference type="EMBL" id="LXJZ01000253">
    <property type="protein sequence ID" value="OAJ51586.1"/>
    <property type="molecule type" value="Genomic_DNA"/>
</dbReference>
<reference evidence="5 6" key="1">
    <citation type="submission" date="2016-04" db="EMBL/GenBank/DDBJ databases">
        <title>Reclassification of Paraburkholderia panaciterrae (Farh et al. 2015) Dobritsa &amp; Samadpour 2016 as a later homotypic synonym of Paraburkholderia ginsengiterrae (Farh et al. 2015) Dobritsa &amp; Samadpour 2016.</title>
        <authorList>
            <person name="Dobritsa A.P."/>
            <person name="Kutumbaka K."/>
            <person name="Samadpour M."/>
        </authorList>
    </citation>
    <scope>NUCLEOTIDE SEQUENCE [LARGE SCALE GENOMIC DNA]</scope>
    <source>
        <strain evidence="4 6">DCY85</strain>
        <strain evidence="3 5">DCY85-1</strain>
    </source>
</reference>
<dbReference type="InterPro" id="IPR014004">
    <property type="entry name" value="Transpt-assoc_nodulatn_dom_bac"/>
</dbReference>
<dbReference type="PANTHER" id="PTHR34606">
    <property type="entry name" value="BON DOMAIN-CONTAINING PROTEIN"/>
    <property type="match status" value="1"/>
</dbReference>
<sequence>MKSVGYLKTLGSVVAMVVACNVYAQASDATATGTTAAPAASAQSAKKANSQLGRKVRGALAKAQGIDVSSIAVRARGGAVTLTGSVPDQGQIDKAGEIAKGVAGVSSVSNKLSVEQQ</sequence>
<evidence type="ECO:0000313" key="3">
    <source>
        <dbReference type="EMBL" id="OAJ51586.1"/>
    </source>
</evidence>
<dbReference type="PROSITE" id="PS50914">
    <property type="entry name" value="BON"/>
    <property type="match status" value="1"/>
</dbReference>
<dbReference type="Gene3D" id="3.30.1340.30">
    <property type="match status" value="1"/>
</dbReference>
<feature type="domain" description="BON" evidence="2">
    <location>
        <begin position="48"/>
        <end position="116"/>
    </location>
</feature>
<gene>
    <name evidence="3" type="ORF">A6V36_16315</name>
    <name evidence="4" type="ORF">A6V37_19255</name>
</gene>
<dbReference type="Proteomes" id="UP000077961">
    <property type="component" value="Unassembled WGS sequence"/>
</dbReference>
<protein>
    <submittedName>
        <fullName evidence="4">Phospholipid-binding protein</fullName>
    </submittedName>
</protein>
<accession>A0A1A9NDW6</accession>
<name>A0A1A9NDW6_9BURK</name>